<comment type="caution">
    <text evidence="2">The sequence shown here is derived from an EMBL/GenBank/DDBJ whole genome shotgun (WGS) entry which is preliminary data.</text>
</comment>
<evidence type="ECO:0008006" key="4">
    <source>
        <dbReference type="Google" id="ProtNLM"/>
    </source>
</evidence>
<dbReference type="Proteomes" id="UP000565455">
    <property type="component" value="Unassembled WGS sequence"/>
</dbReference>
<evidence type="ECO:0000313" key="3">
    <source>
        <dbReference type="Proteomes" id="UP000565455"/>
    </source>
</evidence>
<evidence type="ECO:0000256" key="1">
    <source>
        <dbReference type="SAM" id="MobiDB-lite"/>
    </source>
</evidence>
<name>A0ABR6DJL5_9HYPH</name>
<feature type="region of interest" description="Disordered" evidence="1">
    <location>
        <begin position="53"/>
        <end position="83"/>
    </location>
</feature>
<accession>A0ABR6DJL5</accession>
<gene>
    <name evidence="2" type="ORF">GGQ91_005714</name>
</gene>
<keyword evidence="3" id="KW-1185">Reference proteome</keyword>
<feature type="compositionally biased region" description="Basic and acidic residues" evidence="1">
    <location>
        <begin position="73"/>
        <end position="83"/>
    </location>
</feature>
<dbReference type="EMBL" id="JACJIM010000024">
    <property type="protein sequence ID" value="MBA9066283.1"/>
    <property type="molecule type" value="Genomic_DNA"/>
</dbReference>
<proteinExistence type="predicted"/>
<organism evidence="2 3">
    <name type="scientific">Methylobacterium fujisawaense</name>
    <dbReference type="NCBI Taxonomy" id="107400"/>
    <lineage>
        <taxon>Bacteria</taxon>
        <taxon>Pseudomonadati</taxon>
        <taxon>Pseudomonadota</taxon>
        <taxon>Alphaproteobacteria</taxon>
        <taxon>Hyphomicrobiales</taxon>
        <taxon>Methylobacteriaceae</taxon>
        <taxon>Methylobacterium</taxon>
    </lineage>
</organism>
<evidence type="ECO:0000313" key="2">
    <source>
        <dbReference type="EMBL" id="MBA9066283.1"/>
    </source>
</evidence>
<sequence length="127" mass="14224">MASSVGLLPGELSVGKFNELPQVRGDNLTPHHIPSANRMMKENISRRDGISIMVEQPSPGQGGRHRKTKTYGSRHDEGMSPRDALADGIKDLKEIYKQDNLYGSEVRSALQRVIRENKNHYPAVFNK</sequence>
<protein>
    <recommendedName>
        <fullName evidence="4">Tox-SHH domain-containing protein</fullName>
    </recommendedName>
</protein>
<reference evidence="2 3" key="1">
    <citation type="submission" date="2020-08" db="EMBL/GenBank/DDBJ databases">
        <title>Genomic Encyclopedia of Type Strains, Phase IV (KMG-IV): sequencing the most valuable type-strain genomes for metagenomic binning, comparative biology and taxonomic classification.</title>
        <authorList>
            <person name="Goeker M."/>
        </authorList>
    </citation>
    <scope>NUCLEOTIDE SEQUENCE [LARGE SCALE GENOMIC DNA]</scope>
    <source>
        <strain evidence="2 3">DSM 5686</strain>
    </source>
</reference>